<dbReference type="Proteomes" id="UP000019335">
    <property type="component" value="Unassembled WGS sequence"/>
</dbReference>
<evidence type="ECO:0000313" key="2">
    <source>
        <dbReference type="EMBL" id="EWM21484.1"/>
    </source>
</evidence>
<name>W7TL97_9STRA</name>
<protein>
    <submittedName>
        <fullName evidence="2">Uncharacterized protein</fullName>
    </submittedName>
</protein>
<keyword evidence="3" id="KW-1185">Reference proteome</keyword>
<dbReference type="AlphaFoldDB" id="W7TL97"/>
<comment type="caution">
    <text evidence="2">The sequence shown here is derived from an EMBL/GenBank/DDBJ whole genome shotgun (WGS) entry which is preliminary data.</text>
</comment>
<dbReference type="EMBL" id="AZIL01002467">
    <property type="protein sequence ID" value="EWM21484.1"/>
    <property type="molecule type" value="Genomic_DNA"/>
</dbReference>
<evidence type="ECO:0000313" key="3">
    <source>
        <dbReference type="Proteomes" id="UP000019335"/>
    </source>
</evidence>
<dbReference type="OrthoDB" id="201809at2759"/>
<gene>
    <name evidence="2" type="ORF">Naga_100019g52</name>
</gene>
<accession>W7TL97</accession>
<evidence type="ECO:0000256" key="1">
    <source>
        <dbReference type="SAM" id="SignalP"/>
    </source>
</evidence>
<feature type="signal peptide" evidence="1">
    <location>
        <begin position="1"/>
        <end position="21"/>
    </location>
</feature>
<reference evidence="2 3" key="1">
    <citation type="journal article" date="2014" name="Mol. Plant">
        <title>Chromosome Scale Genome Assembly and Transcriptome Profiling of Nannochloropsis gaditana in Nitrogen Depletion.</title>
        <authorList>
            <person name="Corteggiani Carpinelli E."/>
            <person name="Telatin A."/>
            <person name="Vitulo N."/>
            <person name="Forcato C."/>
            <person name="D'Angelo M."/>
            <person name="Schiavon R."/>
            <person name="Vezzi A."/>
            <person name="Giacometti G.M."/>
            <person name="Morosinotto T."/>
            <person name="Valle G."/>
        </authorList>
    </citation>
    <scope>NUCLEOTIDE SEQUENCE [LARGE SCALE GENOMIC DNA]</scope>
    <source>
        <strain evidence="2 3">B-31</strain>
    </source>
</reference>
<keyword evidence="1" id="KW-0732">Signal</keyword>
<sequence length="217" mass="23784">MPSLVTRNLILSLVLLSSCSAFLMPNAPKPTRSVLQVGEGSTHVKELVALNPEDYVAIGLAMCYKINDGGKLDEVLVMEPLTAGTLECLALGVPTSYKRVMGLTCGELFNGEDLRNPSDVNIEALRPLAKGETVSECEDMLIRSMAAARTFKRRVEAQIIPLGEVADDFNFNTEKKRVLNQVFEPSFADNVKQDKSIDVYGRADEDFNDEVDKLANA</sequence>
<feature type="chain" id="PRO_5004900941" evidence="1">
    <location>
        <begin position="22"/>
        <end position="217"/>
    </location>
</feature>
<dbReference type="PROSITE" id="PS51257">
    <property type="entry name" value="PROKAR_LIPOPROTEIN"/>
    <property type="match status" value="1"/>
</dbReference>
<proteinExistence type="predicted"/>
<organism evidence="2 3">
    <name type="scientific">Nannochloropsis gaditana</name>
    <dbReference type="NCBI Taxonomy" id="72520"/>
    <lineage>
        <taxon>Eukaryota</taxon>
        <taxon>Sar</taxon>
        <taxon>Stramenopiles</taxon>
        <taxon>Ochrophyta</taxon>
        <taxon>Eustigmatophyceae</taxon>
        <taxon>Eustigmatales</taxon>
        <taxon>Monodopsidaceae</taxon>
        <taxon>Nannochloropsis</taxon>
    </lineage>
</organism>